<dbReference type="Pfam" id="PF12937">
    <property type="entry name" value="F-box-like"/>
    <property type="match status" value="1"/>
</dbReference>
<dbReference type="SUPFAM" id="SSF81383">
    <property type="entry name" value="F-box domain"/>
    <property type="match status" value="1"/>
</dbReference>
<sequence>RSIIFPILSIPPELTVAIFMACVKEHPQQDPLALSHVCCQWRQIALGTPELW</sequence>
<organism evidence="2 3">
    <name type="scientific">Roridomyces roridus</name>
    <dbReference type="NCBI Taxonomy" id="1738132"/>
    <lineage>
        <taxon>Eukaryota</taxon>
        <taxon>Fungi</taxon>
        <taxon>Dikarya</taxon>
        <taxon>Basidiomycota</taxon>
        <taxon>Agaricomycotina</taxon>
        <taxon>Agaricomycetes</taxon>
        <taxon>Agaricomycetidae</taxon>
        <taxon>Agaricales</taxon>
        <taxon>Marasmiineae</taxon>
        <taxon>Mycenaceae</taxon>
        <taxon>Roridomyces</taxon>
    </lineage>
</organism>
<dbReference type="InterPro" id="IPR001810">
    <property type="entry name" value="F-box_dom"/>
</dbReference>
<name>A0AAD7G191_9AGAR</name>
<reference evidence="2" key="1">
    <citation type="submission" date="2023-03" db="EMBL/GenBank/DDBJ databases">
        <title>Massive genome expansion in bonnet fungi (Mycena s.s.) driven by repeated elements and novel gene families across ecological guilds.</title>
        <authorList>
            <consortium name="Lawrence Berkeley National Laboratory"/>
            <person name="Harder C.B."/>
            <person name="Miyauchi S."/>
            <person name="Viragh M."/>
            <person name="Kuo A."/>
            <person name="Thoen E."/>
            <person name="Andreopoulos B."/>
            <person name="Lu D."/>
            <person name="Skrede I."/>
            <person name="Drula E."/>
            <person name="Henrissat B."/>
            <person name="Morin E."/>
            <person name="Kohler A."/>
            <person name="Barry K."/>
            <person name="LaButti K."/>
            <person name="Morin E."/>
            <person name="Salamov A."/>
            <person name="Lipzen A."/>
            <person name="Mereny Z."/>
            <person name="Hegedus B."/>
            <person name="Baldrian P."/>
            <person name="Stursova M."/>
            <person name="Weitz H."/>
            <person name="Taylor A."/>
            <person name="Grigoriev I.V."/>
            <person name="Nagy L.G."/>
            <person name="Martin F."/>
            <person name="Kauserud H."/>
        </authorList>
    </citation>
    <scope>NUCLEOTIDE SEQUENCE</scope>
    <source>
        <strain evidence="2">9284</strain>
    </source>
</reference>
<keyword evidence="3" id="KW-1185">Reference proteome</keyword>
<comment type="caution">
    <text evidence="2">The sequence shown here is derived from an EMBL/GenBank/DDBJ whole genome shotgun (WGS) entry which is preliminary data.</text>
</comment>
<evidence type="ECO:0000313" key="2">
    <source>
        <dbReference type="EMBL" id="KAJ7650520.1"/>
    </source>
</evidence>
<protein>
    <recommendedName>
        <fullName evidence="1">F-box domain-containing protein</fullName>
    </recommendedName>
</protein>
<feature type="domain" description="F-box" evidence="1">
    <location>
        <begin position="7"/>
        <end position="52"/>
    </location>
</feature>
<gene>
    <name evidence="2" type="ORF">FB45DRAFT_697919</name>
</gene>
<dbReference type="AlphaFoldDB" id="A0AAD7G191"/>
<evidence type="ECO:0000259" key="1">
    <source>
        <dbReference type="Pfam" id="PF12937"/>
    </source>
</evidence>
<feature type="non-terminal residue" evidence="2">
    <location>
        <position position="52"/>
    </location>
</feature>
<proteinExistence type="predicted"/>
<evidence type="ECO:0000313" key="3">
    <source>
        <dbReference type="Proteomes" id="UP001221142"/>
    </source>
</evidence>
<feature type="non-terminal residue" evidence="2">
    <location>
        <position position="1"/>
    </location>
</feature>
<dbReference type="EMBL" id="JARKIF010000001">
    <property type="protein sequence ID" value="KAJ7650520.1"/>
    <property type="molecule type" value="Genomic_DNA"/>
</dbReference>
<dbReference type="Proteomes" id="UP001221142">
    <property type="component" value="Unassembled WGS sequence"/>
</dbReference>
<dbReference type="InterPro" id="IPR036047">
    <property type="entry name" value="F-box-like_dom_sf"/>
</dbReference>
<accession>A0AAD7G191</accession>
<dbReference type="Gene3D" id="1.20.1280.50">
    <property type="match status" value="1"/>
</dbReference>